<keyword evidence="4" id="KW-1185">Reference proteome</keyword>
<dbReference type="GO" id="GO:0016491">
    <property type="term" value="F:oxidoreductase activity"/>
    <property type="evidence" value="ECO:0007669"/>
    <property type="project" value="UniProtKB-KW"/>
</dbReference>
<evidence type="ECO:0000313" key="4">
    <source>
        <dbReference type="Proteomes" id="UP000321746"/>
    </source>
</evidence>
<evidence type="ECO:0000256" key="1">
    <source>
        <dbReference type="ARBA" id="ARBA00006484"/>
    </source>
</evidence>
<dbReference type="Proteomes" id="UP000321746">
    <property type="component" value="Unassembled WGS sequence"/>
</dbReference>
<comment type="similarity">
    <text evidence="1">Belongs to the short-chain dehydrogenases/reductases (SDR) family.</text>
</comment>
<dbReference type="PRINTS" id="PR00081">
    <property type="entry name" value="GDHRDH"/>
</dbReference>
<dbReference type="Pfam" id="PF00106">
    <property type="entry name" value="adh_short"/>
    <property type="match status" value="1"/>
</dbReference>
<proteinExistence type="inferred from homology"/>
<evidence type="ECO:0000313" key="3">
    <source>
        <dbReference type="EMBL" id="GEN64845.1"/>
    </source>
</evidence>
<sequence length="158" mass="17013">MTERPELFSVAGKVAVVTGGGRGLGRAMSLHLAACGARVRIGRRDGEQLRSVCDEAAARGWSVSPFRLDVSCLSSVRAAFSALAGEVSCVDILVNNAGVEDVRASDDVDEALWDRLVDTNLRGAFFVAQQAARLMKQGRFSTLMAAFCRSSEKLYREV</sequence>
<keyword evidence="2" id="KW-0560">Oxidoreductase</keyword>
<dbReference type="OrthoDB" id="9804774at2"/>
<comment type="caution">
    <text evidence="3">The sequence shown here is derived from an EMBL/GenBank/DDBJ whole genome shotgun (WGS) entry which is preliminary data.</text>
</comment>
<protein>
    <recommendedName>
        <fullName evidence="5">Short-chain dehydrogenase</fullName>
    </recommendedName>
</protein>
<evidence type="ECO:0008006" key="5">
    <source>
        <dbReference type="Google" id="ProtNLM"/>
    </source>
</evidence>
<dbReference type="EMBL" id="BJYG01000056">
    <property type="protein sequence ID" value="GEN64845.1"/>
    <property type="molecule type" value="Genomic_DNA"/>
</dbReference>
<name>A0A511XPG6_9PROT</name>
<evidence type="ECO:0000256" key="2">
    <source>
        <dbReference type="ARBA" id="ARBA00023002"/>
    </source>
</evidence>
<dbReference type="InterPro" id="IPR002347">
    <property type="entry name" value="SDR_fam"/>
</dbReference>
<dbReference type="SUPFAM" id="SSF51735">
    <property type="entry name" value="NAD(P)-binding Rossmann-fold domains"/>
    <property type="match status" value="1"/>
</dbReference>
<dbReference type="RefSeq" id="WP_146892048.1">
    <property type="nucleotide sequence ID" value="NZ_BJYG01000056.1"/>
</dbReference>
<gene>
    <name evidence="3" type="ORF">AOE01nite_30690</name>
</gene>
<dbReference type="InterPro" id="IPR036291">
    <property type="entry name" value="NAD(P)-bd_dom_sf"/>
</dbReference>
<dbReference type="Gene3D" id="3.40.50.720">
    <property type="entry name" value="NAD(P)-binding Rossmann-like Domain"/>
    <property type="match status" value="1"/>
</dbReference>
<dbReference type="AlphaFoldDB" id="A0A511XPG6"/>
<accession>A0A511XPG6</accession>
<reference evidence="3 4" key="1">
    <citation type="submission" date="2019-07" db="EMBL/GenBank/DDBJ databases">
        <title>Whole genome shotgun sequence of Acetobacter oeni NBRC 105207.</title>
        <authorList>
            <person name="Hosoyama A."/>
            <person name="Uohara A."/>
            <person name="Ohji S."/>
            <person name="Ichikawa N."/>
        </authorList>
    </citation>
    <scope>NUCLEOTIDE SEQUENCE [LARGE SCALE GENOMIC DNA]</scope>
    <source>
        <strain evidence="3 4">NBRC 105207</strain>
    </source>
</reference>
<organism evidence="3 4">
    <name type="scientific">Acetobacter oeni</name>
    <dbReference type="NCBI Taxonomy" id="304077"/>
    <lineage>
        <taxon>Bacteria</taxon>
        <taxon>Pseudomonadati</taxon>
        <taxon>Pseudomonadota</taxon>
        <taxon>Alphaproteobacteria</taxon>
        <taxon>Acetobacterales</taxon>
        <taxon>Acetobacteraceae</taxon>
        <taxon>Acetobacter</taxon>
    </lineage>
</organism>
<dbReference type="PANTHER" id="PTHR43669">
    <property type="entry name" value="5-KETO-D-GLUCONATE 5-REDUCTASE"/>
    <property type="match status" value="1"/>
</dbReference>
<dbReference type="PANTHER" id="PTHR43669:SF3">
    <property type="entry name" value="ALCOHOL DEHYDROGENASE, PUTATIVE (AFU_ORTHOLOGUE AFUA_3G03445)-RELATED"/>
    <property type="match status" value="1"/>
</dbReference>